<evidence type="ECO:0000313" key="2">
    <source>
        <dbReference type="EMBL" id="TWI84308.1"/>
    </source>
</evidence>
<dbReference type="RefSeq" id="WP_145717865.1">
    <property type="nucleotide sequence ID" value="NZ_BAAAFY010000002.1"/>
</dbReference>
<dbReference type="AlphaFoldDB" id="A0A562ST81"/>
<accession>A0A562ST81</accession>
<proteinExistence type="predicted"/>
<organism evidence="2 3">
    <name type="scientific">Chitinophaga japonensis</name>
    <name type="common">Flexibacter japonensis</name>
    <dbReference type="NCBI Taxonomy" id="104662"/>
    <lineage>
        <taxon>Bacteria</taxon>
        <taxon>Pseudomonadati</taxon>
        <taxon>Bacteroidota</taxon>
        <taxon>Chitinophagia</taxon>
        <taxon>Chitinophagales</taxon>
        <taxon>Chitinophagaceae</taxon>
        <taxon>Chitinophaga</taxon>
    </lineage>
</organism>
<evidence type="ECO:0000313" key="3">
    <source>
        <dbReference type="Proteomes" id="UP000316778"/>
    </source>
</evidence>
<keyword evidence="1" id="KW-1133">Transmembrane helix</keyword>
<keyword evidence="3" id="KW-1185">Reference proteome</keyword>
<keyword evidence="1" id="KW-0812">Transmembrane</keyword>
<gene>
    <name evidence="2" type="ORF">LX66_4674</name>
</gene>
<protein>
    <recommendedName>
        <fullName evidence="4">Anti-sigma factor</fullName>
    </recommendedName>
</protein>
<feature type="transmembrane region" description="Helical" evidence="1">
    <location>
        <begin position="51"/>
        <end position="71"/>
    </location>
</feature>
<evidence type="ECO:0000256" key="1">
    <source>
        <dbReference type="SAM" id="Phobius"/>
    </source>
</evidence>
<dbReference type="OrthoDB" id="1120747at2"/>
<keyword evidence="1" id="KW-0472">Membrane</keyword>
<name>A0A562ST81_CHIJA</name>
<sequence>MSDNNLEDFIRQHRAGFEEEGPRPRVWKELERQLKASQPSGKVAYLLKRHWLKAAAVLVLVVNSVMLYQFLQFKKQQQDLARISPELQEAQVYYSAQITQRLEDIRKYPPEVLGLDSAARKELELRNETFQLLEKELQQNPGNERIRSAMIRYYQMKLDLLDKILEELRAKQPPSKTLNNHEREI</sequence>
<dbReference type="Proteomes" id="UP000316778">
    <property type="component" value="Unassembled WGS sequence"/>
</dbReference>
<dbReference type="EMBL" id="VLLG01000005">
    <property type="protein sequence ID" value="TWI84308.1"/>
    <property type="molecule type" value="Genomic_DNA"/>
</dbReference>
<reference evidence="2 3" key="1">
    <citation type="journal article" date="2013" name="Stand. Genomic Sci.">
        <title>Genomic Encyclopedia of Type Strains, Phase I: The one thousand microbial genomes (KMG-I) project.</title>
        <authorList>
            <person name="Kyrpides N.C."/>
            <person name="Woyke T."/>
            <person name="Eisen J.A."/>
            <person name="Garrity G."/>
            <person name="Lilburn T.G."/>
            <person name="Beck B.J."/>
            <person name="Whitman W.B."/>
            <person name="Hugenholtz P."/>
            <person name="Klenk H.P."/>
        </authorList>
    </citation>
    <scope>NUCLEOTIDE SEQUENCE [LARGE SCALE GENOMIC DNA]</scope>
    <source>
        <strain evidence="2 3">DSM 13484</strain>
    </source>
</reference>
<comment type="caution">
    <text evidence="2">The sequence shown here is derived from an EMBL/GenBank/DDBJ whole genome shotgun (WGS) entry which is preliminary data.</text>
</comment>
<evidence type="ECO:0008006" key="4">
    <source>
        <dbReference type="Google" id="ProtNLM"/>
    </source>
</evidence>